<keyword evidence="10" id="KW-0963">Cytoplasm</keyword>
<comment type="similarity">
    <text evidence="2 10">Belongs to the organic radical-activating enzymes family.</text>
</comment>
<reference evidence="12" key="1">
    <citation type="journal article" date="2014" name="Int. J. Syst. Evol. Microbiol.">
        <title>Complete genome sequence of Corynebacterium casei LMG S-19264T (=DSM 44701T), isolated from a smear-ripened cheese.</title>
        <authorList>
            <consortium name="US DOE Joint Genome Institute (JGI-PGF)"/>
            <person name="Walter F."/>
            <person name="Albersmeier A."/>
            <person name="Kalinowski J."/>
            <person name="Ruckert C."/>
        </authorList>
    </citation>
    <scope>NUCLEOTIDE SEQUENCE</scope>
    <source>
        <strain evidence="12">CGMCC 1.14988</strain>
    </source>
</reference>
<dbReference type="RefSeq" id="WP_130649543.1">
    <property type="nucleotide sequence ID" value="NZ_BMHA01000004.1"/>
</dbReference>
<gene>
    <name evidence="12" type="primary">pflA</name>
    <name evidence="12" type="ORF">GCM10011354_11890</name>
</gene>
<evidence type="ECO:0000256" key="9">
    <source>
        <dbReference type="ARBA" id="ARBA00023014"/>
    </source>
</evidence>
<dbReference type="InterPro" id="IPR001989">
    <property type="entry name" value="Radical_activat_CS"/>
</dbReference>
<keyword evidence="5 10" id="KW-0949">S-adenosyl-L-methionine</keyword>
<dbReference type="GO" id="GO:0051539">
    <property type="term" value="F:4 iron, 4 sulfur cluster binding"/>
    <property type="evidence" value="ECO:0007669"/>
    <property type="project" value="UniProtKB-UniRule"/>
</dbReference>
<keyword evidence="6 10" id="KW-0479">Metal-binding</keyword>
<keyword evidence="9 10" id="KW-0411">Iron-sulfur</keyword>
<dbReference type="PIRSF" id="PIRSF000371">
    <property type="entry name" value="PFL_act_enz"/>
    <property type="match status" value="1"/>
</dbReference>
<keyword evidence="4 10" id="KW-0004">4Fe-4S</keyword>
<dbReference type="CDD" id="cd01335">
    <property type="entry name" value="Radical_SAM"/>
    <property type="match status" value="1"/>
</dbReference>
<comment type="function">
    <text evidence="1 10">Activation of pyruvate formate-lyase under anaerobic conditions by generation of an organic free radical, using S-adenosylmethionine and reduced flavodoxin as cosubstrates to produce 5'-deoxy-adenosine.</text>
</comment>
<dbReference type="EMBL" id="BMHA01000004">
    <property type="protein sequence ID" value="GGI04999.1"/>
    <property type="molecule type" value="Genomic_DNA"/>
</dbReference>
<name>A0A8J3A9A8_9ACTN</name>
<evidence type="ECO:0000256" key="1">
    <source>
        <dbReference type="ARBA" id="ARBA00003141"/>
    </source>
</evidence>
<accession>A0A8J3A9A8</accession>
<dbReference type="InterPro" id="IPR058240">
    <property type="entry name" value="rSAM_sf"/>
</dbReference>
<dbReference type="PROSITE" id="PS01087">
    <property type="entry name" value="RADICAL_ACTIVATING"/>
    <property type="match status" value="1"/>
</dbReference>
<organism evidence="12 13">
    <name type="scientific">Egicoccus halophilus</name>
    <dbReference type="NCBI Taxonomy" id="1670830"/>
    <lineage>
        <taxon>Bacteria</taxon>
        <taxon>Bacillati</taxon>
        <taxon>Actinomycetota</taxon>
        <taxon>Nitriliruptoria</taxon>
        <taxon>Egicoccales</taxon>
        <taxon>Egicoccaceae</taxon>
        <taxon>Egicoccus</taxon>
    </lineage>
</organism>
<comment type="subcellular location">
    <subcellularLocation>
        <location evidence="10">Cytoplasm</location>
    </subcellularLocation>
</comment>
<evidence type="ECO:0000256" key="8">
    <source>
        <dbReference type="ARBA" id="ARBA00023004"/>
    </source>
</evidence>
<dbReference type="SUPFAM" id="SSF102114">
    <property type="entry name" value="Radical SAM enzymes"/>
    <property type="match status" value="1"/>
</dbReference>
<evidence type="ECO:0000256" key="10">
    <source>
        <dbReference type="RuleBase" id="RU362053"/>
    </source>
</evidence>
<dbReference type="OrthoDB" id="9782387at2"/>
<evidence type="ECO:0000256" key="7">
    <source>
        <dbReference type="ARBA" id="ARBA00023002"/>
    </source>
</evidence>
<evidence type="ECO:0000256" key="3">
    <source>
        <dbReference type="ARBA" id="ARBA00021356"/>
    </source>
</evidence>
<evidence type="ECO:0000256" key="6">
    <source>
        <dbReference type="ARBA" id="ARBA00022723"/>
    </source>
</evidence>
<dbReference type="SFLD" id="SFLDS00029">
    <property type="entry name" value="Radical_SAM"/>
    <property type="match status" value="1"/>
</dbReference>
<evidence type="ECO:0000256" key="2">
    <source>
        <dbReference type="ARBA" id="ARBA00009777"/>
    </source>
</evidence>
<dbReference type="PANTHER" id="PTHR30352">
    <property type="entry name" value="PYRUVATE FORMATE-LYASE-ACTIVATING ENZYME"/>
    <property type="match status" value="1"/>
</dbReference>
<reference evidence="12" key="2">
    <citation type="submission" date="2020-09" db="EMBL/GenBank/DDBJ databases">
        <authorList>
            <person name="Sun Q."/>
            <person name="Zhou Y."/>
        </authorList>
    </citation>
    <scope>NUCLEOTIDE SEQUENCE</scope>
    <source>
        <strain evidence="12">CGMCC 1.14988</strain>
    </source>
</reference>
<sequence>MSAALALAAAPDTVSGAVHSWDVSTNVDGPGTRFVAFLAGCPLRCLYCHNPDTWSRRSGTPTTAEDLLARIDRYRRFIDVAGGGVTLSGGEPLLQPAFVEAVLRGCRERGLHTALDTAGSVGHLASDALLDQVDLVLLDIKSWGSPSYAELTGGRLAPTLAFARRLAARGQRTWLRFVVVPGHTDRDDVVEGVAGFAASLGCVERVDVLPMHRLATAKYEALGLDDPMADVEPPSPETVAHVREIFTSHGLHAV</sequence>
<keyword evidence="13" id="KW-1185">Reference proteome</keyword>
<dbReference type="Pfam" id="PF04055">
    <property type="entry name" value="Radical_SAM"/>
    <property type="match status" value="1"/>
</dbReference>
<evidence type="ECO:0000313" key="13">
    <source>
        <dbReference type="Proteomes" id="UP000650511"/>
    </source>
</evidence>
<comment type="catalytic activity">
    <reaction evidence="10">
        <text>glycyl-[formate C-acetyltransferase] + reduced [flavodoxin] + S-adenosyl-L-methionine = glycin-2-yl radical-[formate C-acetyltransferase] + semiquinone [flavodoxin] + 5'-deoxyadenosine + L-methionine + H(+)</text>
        <dbReference type="Rhea" id="RHEA:19225"/>
        <dbReference type="Rhea" id="RHEA-COMP:10622"/>
        <dbReference type="Rhea" id="RHEA-COMP:12190"/>
        <dbReference type="Rhea" id="RHEA-COMP:12191"/>
        <dbReference type="Rhea" id="RHEA-COMP:14480"/>
        <dbReference type="ChEBI" id="CHEBI:15378"/>
        <dbReference type="ChEBI" id="CHEBI:17319"/>
        <dbReference type="ChEBI" id="CHEBI:29947"/>
        <dbReference type="ChEBI" id="CHEBI:32722"/>
        <dbReference type="ChEBI" id="CHEBI:57618"/>
        <dbReference type="ChEBI" id="CHEBI:57844"/>
        <dbReference type="ChEBI" id="CHEBI:59789"/>
        <dbReference type="ChEBI" id="CHEBI:140311"/>
        <dbReference type="EC" id="1.97.1.4"/>
    </reaction>
</comment>
<dbReference type="InterPro" id="IPR012838">
    <property type="entry name" value="PFL1_activating"/>
</dbReference>
<dbReference type="NCBIfam" id="TIGR02493">
    <property type="entry name" value="PFLA"/>
    <property type="match status" value="1"/>
</dbReference>
<dbReference type="PANTHER" id="PTHR30352:SF5">
    <property type="entry name" value="PYRUVATE FORMATE-LYASE 1-ACTIVATING ENZYME"/>
    <property type="match status" value="1"/>
</dbReference>
<dbReference type="AlphaFoldDB" id="A0A8J3A9A8"/>
<comment type="cofactor">
    <cofactor evidence="10">
        <name>[4Fe-4S] cluster</name>
        <dbReference type="ChEBI" id="CHEBI:49883"/>
    </cofactor>
    <text evidence="10">Binds 1 [4Fe-4S] cluster. The cluster is coordinated with 3 cysteines and an exchangeable S-adenosyl-L-methionine.</text>
</comment>
<keyword evidence="7 10" id="KW-0560">Oxidoreductase</keyword>
<feature type="domain" description="Radical SAM core" evidence="11">
    <location>
        <begin position="27"/>
        <end position="248"/>
    </location>
</feature>
<protein>
    <recommendedName>
        <fullName evidence="3 10">Pyruvate formate-lyase-activating enzyme</fullName>
        <ecNumber evidence="10">1.97.1.4</ecNumber>
    </recommendedName>
</protein>
<dbReference type="GO" id="GO:0005737">
    <property type="term" value="C:cytoplasm"/>
    <property type="evidence" value="ECO:0007669"/>
    <property type="project" value="UniProtKB-SubCell"/>
</dbReference>
<keyword evidence="12" id="KW-0670">Pyruvate</keyword>
<dbReference type="EC" id="1.97.1.4" evidence="10"/>
<dbReference type="GO" id="GO:0046872">
    <property type="term" value="F:metal ion binding"/>
    <property type="evidence" value="ECO:0007669"/>
    <property type="project" value="UniProtKB-UniRule"/>
</dbReference>
<dbReference type="InterPro" id="IPR007197">
    <property type="entry name" value="rSAM"/>
</dbReference>
<dbReference type="Proteomes" id="UP000650511">
    <property type="component" value="Unassembled WGS sequence"/>
</dbReference>
<evidence type="ECO:0000256" key="5">
    <source>
        <dbReference type="ARBA" id="ARBA00022691"/>
    </source>
</evidence>
<dbReference type="Gene3D" id="3.20.20.70">
    <property type="entry name" value="Aldolase class I"/>
    <property type="match status" value="1"/>
</dbReference>
<evidence type="ECO:0000256" key="4">
    <source>
        <dbReference type="ARBA" id="ARBA00022485"/>
    </source>
</evidence>
<dbReference type="PROSITE" id="PS51918">
    <property type="entry name" value="RADICAL_SAM"/>
    <property type="match status" value="1"/>
</dbReference>
<keyword evidence="8 10" id="KW-0408">Iron</keyword>
<comment type="caution">
    <text evidence="12">The sequence shown here is derived from an EMBL/GenBank/DDBJ whole genome shotgun (WGS) entry which is preliminary data.</text>
</comment>
<dbReference type="GO" id="GO:0043365">
    <property type="term" value="F:[formate-C-acetyltransferase]-activating enzyme activity"/>
    <property type="evidence" value="ECO:0007669"/>
    <property type="project" value="UniProtKB-UniRule"/>
</dbReference>
<dbReference type="InterPro" id="IPR034457">
    <property type="entry name" value="Organic_radical-activating"/>
</dbReference>
<proteinExistence type="inferred from homology"/>
<evidence type="ECO:0000259" key="11">
    <source>
        <dbReference type="PROSITE" id="PS51918"/>
    </source>
</evidence>
<dbReference type="InterPro" id="IPR012839">
    <property type="entry name" value="Organic_radical_activase"/>
</dbReference>
<dbReference type="SFLD" id="SFLDG01066">
    <property type="entry name" value="organic_radical-activating_enz"/>
    <property type="match status" value="1"/>
</dbReference>
<dbReference type="InterPro" id="IPR013785">
    <property type="entry name" value="Aldolase_TIM"/>
</dbReference>
<evidence type="ECO:0000313" key="12">
    <source>
        <dbReference type="EMBL" id="GGI04999.1"/>
    </source>
</evidence>